<feature type="non-terminal residue" evidence="1">
    <location>
        <position position="1"/>
    </location>
</feature>
<feature type="non-terminal residue" evidence="1">
    <location>
        <position position="186"/>
    </location>
</feature>
<gene>
    <name evidence="1" type="ORF">M9458_045808</name>
</gene>
<dbReference type="EMBL" id="JAMKFB020000023">
    <property type="protein sequence ID" value="KAL0157732.1"/>
    <property type="molecule type" value="Genomic_DNA"/>
</dbReference>
<dbReference type="Proteomes" id="UP001529510">
    <property type="component" value="Unassembled WGS sequence"/>
</dbReference>
<evidence type="ECO:0000313" key="1">
    <source>
        <dbReference type="EMBL" id="KAL0157732.1"/>
    </source>
</evidence>
<name>A0ABD0N7Z9_CIRMR</name>
<accession>A0ABD0N7Z9</accession>
<protein>
    <submittedName>
        <fullName evidence="1">Uncharacterized protein</fullName>
    </submittedName>
</protein>
<sequence>SSASSALPWWSSAPLWKSSALSALPWWSTAPFAPPWWASSPSAPPWRSSAPSAPLWGSMDPSALLWWSSALPVLPALPWLPAPPVPPWFPAPPWLSASLAPPCFFFVASWCSALMALPQSTVSPLSRAPGLLFLPLFRLRSTALLDCVELRPSGSLRPITTRGRSSIILTLSLHRHSRHVEYQNQL</sequence>
<organism evidence="1 2">
    <name type="scientific">Cirrhinus mrigala</name>
    <name type="common">Mrigala</name>
    <dbReference type="NCBI Taxonomy" id="683832"/>
    <lineage>
        <taxon>Eukaryota</taxon>
        <taxon>Metazoa</taxon>
        <taxon>Chordata</taxon>
        <taxon>Craniata</taxon>
        <taxon>Vertebrata</taxon>
        <taxon>Euteleostomi</taxon>
        <taxon>Actinopterygii</taxon>
        <taxon>Neopterygii</taxon>
        <taxon>Teleostei</taxon>
        <taxon>Ostariophysi</taxon>
        <taxon>Cypriniformes</taxon>
        <taxon>Cyprinidae</taxon>
        <taxon>Labeoninae</taxon>
        <taxon>Labeonini</taxon>
        <taxon>Cirrhinus</taxon>
    </lineage>
</organism>
<keyword evidence="2" id="KW-1185">Reference proteome</keyword>
<comment type="caution">
    <text evidence="1">The sequence shown here is derived from an EMBL/GenBank/DDBJ whole genome shotgun (WGS) entry which is preliminary data.</text>
</comment>
<reference evidence="1 2" key="1">
    <citation type="submission" date="2024-05" db="EMBL/GenBank/DDBJ databases">
        <title>Genome sequencing and assembly of Indian major carp, Cirrhinus mrigala (Hamilton, 1822).</title>
        <authorList>
            <person name="Mohindra V."/>
            <person name="Chowdhury L.M."/>
            <person name="Lal K."/>
            <person name="Jena J.K."/>
        </authorList>
    </citation>
    <scope>NUCLEOTIDE SEQUENCE [LARGE SCALE GENOMIC DNA]</scope>
    <source>
        <strain evidence="1">CM1030</strain>
        <tissue evidence="1">Blood</tissue>
    </source>
</reference>
<evidence type="ECO:0000313" key="2">
    <source>
        <dbReference type="Proteomes" id="UP001529510"/>
    </source>
</evidence>
<proteinExistence type="predicted"/>
<dbReference type="AlphaFoldDB" id="A0ABD0N7Z9"/>